<sequence>MAGRTPRQSQCLVGATRRAASLWFSTLCKMNPVIGSWLKGRPVRRSEACTTTTKRQEVLVVVVVLGVVRAAPNGLVQVVMVMVVVVGAAAAPTPRTYRNS</sequence>
<comment type="caution">
    <text evidence="2">The sequence shown here is derived from an EMBL/GenBank/DDBJ whole genome shotgun (WGS) entry which is preliminary data.</text>
</comment>
<evidence type="ECO:0000313" key="3">
    <source>
        <dbReference type="Proteomes" id="UP000324222"/>
    </source>
</evidence>
<keyword evidence="1" id="KW-0812">Transmembrane</keyword>
<organism evidence="2 3">
    <name type="scientific">Portunus trituberculatus</name>
    <name type="common">Swimming crab</name>
    <name type="synonym">Neptunus trituberculatus</name>
    <dbReference type="NCBI Taxonomy" id="210409"/>
    <lineage>
        <taxon>Eukaryota</taxon>
        <taxon>Metazoa</taxon>
        <taxon>Ecdysozoa</taxon>
        <taxon>Arthropoda</taxon>
        <taxon>Crustacea</taxon>
        <taxon>Multicrustacea</taxon>
        <taxon>Malacostraca</taxon>
        <taxon>Eumalacostraca</taxon>
        <taxon>Eucarida</taxon>
        <taxon>Decapoda</taxon>
        <taxon>Pleocyemata</taxon>
        <taxon>Brachyura</taxon>
        <taxon>Eubrachyura</taxon>
        <taxon>Portunoidea</taxon>
        <taxon>Portunidae</taxon>
        <taxon>Portuninae</taxon>
        <taxon>Portunus</taxon>
    </lineage>
</organism>
<evidence type="ECO:0000256" key="1">
    <source>
        <dbReference type="SAM" id="Phobius"/>
    </source>
</evidence>
<keyword evidence="1" id="KW-0472">Membrane</keyword>
<dbReference type="EMBL" id="VSRR010003816">
    <property type="protein sequence ID" value="MPC37562.1"/>
    <property type="molecule type" value="Genomic_DNA"/>
</dbReference>
<reference evidence="2 3" key="1">
    <citation type="submission" date="2019-05" db="EMBL/GenBank/DDBJ databases">
        <title>Another draft genome of Portunus trituberculatus and its Hox gene families provides insights of decapod evolution.</title>
        <authorList>
            <person name="Jeong J.-H."/>
            <person name="Song I."/>
            <person name="Kim S."/>
            <person name="Choi T."/>
            <person name="Kim D."/>
            <person name="Ryu S."/>
            <person name="Kim W."/>
        </authorList>
    </citation>
    <scope>NUCLEOTIDE SEQUENCE [LARGE SCALE GENOMIC DNA]</scope>
    <source>
        <tissue evidence="2">Muscle</tissue>
    </source>
</reference>
<protein>
    <submittedName>
        <fullName evidence="2">Uncharacterized protein</fullName>
    </submittedName>
</protein>
<dbReference type="Proteomes" id="UP000324222">
    <property type="component" value="Unassembled WGS sequence"/>
</dbReference>
<name>A0A5B7ETG2_PORTR</name>
<accession>A0A5B7ETG2</accession>
<feature type="transmembrane region" description="Helical" evidence="1">
    <location>
        <begin position="58"/>
        <end position="91"/>
    </location>
</feature>
<keyword evidence="1" id="KW-1133">Transmembrane helix</keyword>
<dbReference type="AlphaFoldDB" id="A0A5B7ETG2"/>
<evidence type="ECO:0000313" key="2">
    <source>
        <dbReference type="EMBL" id="MPC37562.1"/>
    </source>
</evidence>
<gene>
    <name evidence="2" type="ORF">E2C01_031048</name>
</gene>
<proteinExistence type="predicted"/>
<keyword evidence="3" id="KW-1185">Reference proteome</keyword>